<feature type="transmembrane region" description="Helical" evidence="1">
    <location>
        <begin position="9"/>
        <end position="28"/>
    </location>
</feature>
<accession>A0A0F8YWH8</accession>
<gene>
    <name evidence="3" type="ORF">LCGC14_2845860</name>
</gene>
<protein>
    <recommendedName>
        <fullName evidence="2">CN hydrolase domain-containing protein</fullName>
    </recommendedName>
</protein>
<dbReference type="InterPro" id="IPR036526">
    <property type="entry name" value="C-N_Hydrolase_sf"/>
</dbReference>
<evidence type="ECO:0000259" key="2">
    <source>
        <dbReference type="PROSITE" id="PS50263"/>
    </source>
</evidence>
<keyword evidence="1" id="KW-0812">Transmembrane</keyword>
<evidence type="ECO:0000313" key="3">
    <source>
        <dbReference type="EMBL" id="KKK78210.1"/>
    </source>
</evidence>
<keyword evidence="1" id="KW-0472">Membrane</keyword>
<dbReference type="Gene3D" id="3.60.110.10">
    <property type="entry name" value="Carbon-nitrogen hydrolase"/>
    <property type="match status" value="1"/>
</dbReference>
<reference evidence="3" key="1">
    <citation type="journal article" date="2015" name="Nature">
        <title>Complex archaea that bridge the gap between prokaryotes and eukaryotes.</title>
        <authorList>
            <person name="Spang A."/>
            <person name="Saw J.H."/>
            <person name="Jorgensen S.L."/>
            <person name="Zaremba-Niedzwiedzka K."/>
            <person name="Martijn J."/>
            <person name="Lind A.E."/>
            <person name="van Eijk R."/>
            <person name="Schleper C."/>
            <person name="Guy L."/>
            <person name="Ettema T.J."/>
        </authorList>
    </citation>
    <scope>NUCLEOTIDE SEQUENCE</scope>
</reference>
<feature type="non-terminal residue" evidence="3">
    <location>
        <position position="227"/>
    </location>
</feature>
<name>A0A0F8YWH8_9ZZZZ</name>
<dbReference type="InterPro" id="IPR003010">
    <property type="entry name" value="C-N_Hydrolase"/>
</dbReference>
<dbReference type="Pfam" id="PF00795">
    <property type="entry name" value="CN_hydrolase"/>
    <property type="match status" value="1"/>
</dbReference>
<dbReference type="SUPFAM" id="SSF56317">
    <property type="entry name" value="Carbon-nitrogen hydrolase"/>
    <property type="match status" value="1"/>
</dbReference>
<evidence type="ECO:0000256" key="1">
    <source>
        <dbReference type="SAM" id="Phobius"/>
    </source>
</evidence>
<keyword evidence="1" id="KW-1133">Transmembrane helix</keyword>
<organism evidence="3">
    <name type="scientific">marine sediment metagenome</name>
    <dbReference type="NCBI Taxonomy" id="412755"/>
    <lineage>
        <taxon>unclassified sequences</taxon>
        <taxon>metagenomes</taxon>
        <taxon>ecological metagenomes</taxon>
    </lineage>
</organism>
<dbReference type="PROSITE" id="PS50263">
    <property type="entry name" value="CN_HYDROLASE"/>
    <property type="match status" value="1"/>
</dbReference>
<feature type="domain" description="CN hydrolase" evidence="2">
    <location>
        <begin position="36"/>
        <end position="227"/>
    </location>
</feature>
<sequence length="227" mass="25105">MEKIRNGSAIYTGILVAVLLFGGVRLIMFPPEAKTVRIASVSAPVPRGSISDLTEEEKVAKVLNDKKIHDTLFNLSKIGVRSGAKMVLWAEANAQVEKGDESGLIERGRTFAQQENVYLSMALFTAIPDQYRRENKTVTIDPNGEIISVYFKSRPPPGEPSIIGDGIIPVMDTPFGKTSSVICSDMDSPFHLRQQSVKSGIDIMLAPSWDWREIDPLHTWMTAFRGI</sequence>
<comment type="caution">
    <text evidence="3">The sequence shown here is derived from an EMBL/GenBank/DDBJ whole genome shotgun (WGS) entry which is preliminary data.</text>
</comment>
<dbReference type="EMBL" id="LAZR01054597">
    <property type="protein sequence ID" value="KKK78210.1"/>
    <property type="molecule type" value="Genomic_DNA"/>
</dbReference>
<proteinExistence type="predicted"/>
<dbReference type="AlphaFoldDB" id="A0A0F8YWH8"/>